<reference evidence="2" key="1">
    <citation type="submission" date="2018-05" db="EMBL/GenBank/DDBJ databases">
        <authorList>
            <person name="Lanie J.A."/>
            <person name="Ng W.-L."/>
            <person name="Kazmierczak K.M."/>
            <person name="Andrzejewski T.M."/>
            <person name="Davidsen T.M."/>
            <person name="Wayne K.J."/>
            <person name="Tettelin H."/>
            <person name="Glass J.I."/>
            <person name="Rusch D."/>
            <person name="Podicherti R."/>
            <person name="Tsui H.-C.T."/>
            <person name="Winkler M.E."/>
        </authorList>
    </citation>
    <scope>NUCLEOTIDE SEQUENCE</scope>
</reference>
<dbReference type="EMBL" id="UINC01000911">
    <property type="protein sequence ID" value="SUZ63228.1"/>
    <property type="molecule type" value="Genomic_DNA"/>
</dbReference>
<organism evidence="2">
    <name type="scientific">marine metagenome</name>
    <dbReference type="NCBI Taxonomy" id="408172"/>
    <lineage>
        <taxon>unclassified sequences</taxon>
        <taxon>metagenomes</taxon>
        <taxon>ecological metagenomes</taxon>
    </lineage>
</organism>
<proteinExistence type="predicted"/>
<evidence type="ECO:0000256" key="1">
    <source>
        <dbReference type="SAM" id="Phobius"/>
    </source>
</evidence>
<feature type="transmembrane region" description="Helical" evidence="1">
    <location>
        <begin position="128"/>
        <end position="145"/>
    </location>
</feature>
<accession>A0A381PAG6</accession>
<keyword evidence="1" id="KW-0812">Transmembrane</keyword>
<sequence>MMKEANRPNMSHINDYMCTSGKGESTLQLLRVIPVISLLILIFTQPILGQRVADTEEFMWPTAHEIQPSSSLIESELSAVFIQDVQEEVENKSCGRTMLLGMGGGMLGGAALGYVLRDGDSDSKKWTGFGVGILGTVAGLVFGSLSCT</sequence>
<protein>
    <submittedName>
        <fullName evidence="2">Uncharacterized protein</fullName>
    </submittedName>
</protein>
<name>A0A381PAG6_9ZZZZ</name>
<dbReference type="AlphaFoldDB" id="A0A381PAG6"/>
<evidence type="ECO:0000313" key="2">
    <source>
        <dbReference type="EMBL" id="SUZ63228.1"/>
    </source>
</evidence>
<gene>
    <name evidence="2" type="ORF">METZ01_LOCUS16082</name>
</gene>
<keyword evidence="1" id="KW-0472">Membrane</keyword>
<keyword evidence="1" id="KW-1133">Transmembrane helix</keyword>
<feature type="transmembrane region" description="Helical" evidence="1">
    <location>
        <begin position="98"/>
        <end position="116"/>
    </location>
</feature>